<dbReference type="Gene3D" id="3.20.20.140">
    <property type="entry name" value="Metal-dependent hydrolases"/>
    <property type="match status" value="1"/>
</dbReference>
<dbReference type="InterPro" id="IPR004013">
    <property type="entry name" value="PHP_dom"/>
</dbReference>
<dbReference type="GO" id="GO:0003887">
    <property type="term" value="F:DNA-directed DNA polymerase activity"/>
    <property type="evidence" value="ECO:0007669"/>
    <property type="project" value="UniProtKB-KW"/>
</dbReference>
<dbReference type="InterPro" id="IPR011708">
    <property type="entry name" value="DNA_pol3_alpha_NTPase_dom"/>
</dbReference>
<keyword evidence="6" id="KW-0227">DNA damage</keyword>
<dbReference type="PANTHER" id="PTHR32294:SF4">
    <property type="entry name" value="ERROR-PRONE DNA POLYMERASE"/>
    <property type="match status" value="1"/>
</dbReference>
<evidence type="ECO:0000256" key="1">
    <source>
        <dbReference type="ARBA" id="ARBA00012417"/>
    </source>
</evidence>
<gene>
    <name evidence="14" type="ORF">DFI_00220</name>
</gene>
<keyword evidence="2" id="KW-0963">Cytoplasm</keyword>
<name>A0A221SSM5_9DEIO</name>
<dbReference type="STRING" id="317577.GCA_000419625_01139"/>
<feature type="domain" description="Bacterial DNA polymerase III alpha subunit NTPase" evidence="11">
    <location>
        <begin position="285"/>
        <end position="546"/>
    </location>
</feature>
<evidence type="ECO:0000256" key="7">
    <source>
        <dbReference type="ARBA" id="ARBA00022932"/>
    </source>
</evidence>
<dbReference type="Pfam" id="PF07733">
    <property type="entry name" value="DNA_pol3_alpha"/>
    <property type="match status" value="1"/>
</dbReference>
<dbReference type="Pfam" id="PF17657">
    <property type="entry name" value="DNA_pol3_finger"/>
    <property type="match status" value="1"/>
</dbReference>
<feature type="domain" description="DNA polymerase III alpha subunit finger" evidence="13">
    <location>
        <begin position="550"/>
        <end position="714"/>
    </location>
</feature>
<evidence type="ECO:0000256" key="2">
    <source>
        <dbReference type="ARBA" id="ARBA00022490"/>
    </source>
</evidence>
<dbReference type="EC" id="2.7.7.7" evidence="1"/>
<feature type="domain" description="DNA polymerase helix-hairpin-helix motif" evidence="12">
    <location>
        <begin position="789"/>
        <end position="875"/>
    </location>
</feature>
<dbReference type="InterPro" id="IPR029460">
    <property type="entry name" value="DNAPol_HHH"/>
</dbReference>
<evidence type="ECO:0000256" key="4">
    <source>
        <dbReference type="ARBA" id="ARBA00022695"/>
    </source>
</evidence>
<dbReference type="AlphaFoldDB" id="A0A221SSM5"/>
<dbReference type="EMBL" id="CP021081">
    <property type="protein sequence ID" value="ASN79635.1"/>
    <property type="molecule type" value="Genomic_DNA"/>
</dbReference>
<accession>A0A221SSM5</accession>
<dbReference type="Gene3D" id="1.10.150.870">
    <property type="match status" value="1"/>
</dbReference>
<evidence type="ECO:0000313" key="14">
    <source>
        <dbReference type="EMBL" id="ASN79635.1"/>
    </source>
</evidence>
<dbReference type="Pfam" id="PF14579">
    <property type="entry name" value="HHH_6"/>
    <property type="match status" value="1"/>
</dbReference>
<dbReference type="Proteomes" id="UP000259030">
    <property type="component" value="Chromosome"/>
</dbReference>
<dbReference type="GO" id="GO:0006281">
    <property type="term" value="P:DNA repair"/>
    <property type="evidence" value="ECO:0007669"/>
    <property type="project" value="UniProtKB-KW"/>
</dbReference>
<evidence type="ECO:0000256" key="3">
    <source>
        <dbReference type="ARBA" id="ARBA00022679"/>
    </source>
</evidence>
<dbReference type="KEGG" id="dfc:DFI_00220"/>
<keyword evidence="5" id="KW-0235">DNA replication</keyword>
<reference evidence="14 15" key="1">
    <citation type="submission" date="2017-05" db="EMBL/GenBank/DDBJ databases">
        <title>The complete genome sequence of Deinococcus ficus isolated from the rhizosphere of the Ficus religiosa L. in Taiwan.</title>
        <authorList>
            <person name="Wu K.-M."/>
            <person name="Liao T.-L."/>
            <person name="Liu Y.-M."/>
            <person name="Young C.-C."/>
            <person name="Tsai S.-F."/>
        </authorList>
    </citation>
    <scope>NUCLEOTIDE SEQUENCE [LARGE SCALE GENOMIC DNA]</scope>
    <source>
        <strain evidence="14 15">CC-FR2-10</strain>
    </source>
</reference>
<evidence type="ECO:0000256" key="5">
    <source>
        <dbReference type="ARBA" id="ARBA00022705"/>
    </source>
</evidence>
<dbReference type="NCBIfam" id="TIGR00594">
    <property type="entry name" value="polc"/>
    <property type="match status" value="1"/>
</dbReference>
<feature type="domain" description="PHP" evidence="10">
    <location>
        <begin position="13"/>
        <end position="161"/>
    </location>
</feature>
<evidence type="ECO:0000256" key="8">
    <source>
        <dbReference type="ARBA" id="ARBA00023204"/>
    </source>
</evidence>
<dbReference type="PANTHER" id="PTHR32294">
    <property type="entry name" value="DNA POLYMERASE III SUBUNIT ALPHA"/>
    <property type="match status" value="1"/>
</dbReference>
<keyword evidence="8" id="KW-0234">DNA repair</keyword>
<protein>
    <recommendedName>
        <fullName evidence="1">DNA-directed DNA polymerase</fullName>
        <ecNumber evidence="1">2.7.7.7</ecNumber>
    </recommendedName>
</protein>
<organism evidence="14 15">
    <name type="scientific">Deinococcus ficus</name>
    <dbReference type="NCBI Taxonomy" id="317577"/>
    <lineage>
        <taxon>Bacteria</taxon>
        <taxon>Thermotogati</taxon>
        <taxon>Deinococcota</taxon>
        <taxon>Deinococci</taxon>
        <taxon>Deinococcales</taxon>
        <taxon>Deinococcaceae</taxon>
        <taxon>Deinococcus</taxon>
    </lineage>
</organism>
<comment type="catalytic activity">
    <reaction evidence="9">
        <text>DNA(n) + a 2'-deoxyribonucleoside 5'-triphosphate = DNA(n+1) + diphosphate</text>
        <dbReference type="Rhea" id="RHEA:22508"/>
        <dbReference type="Rhea" id="RHEA-COMP:17339"/>
        <dbReference type="Rhea" id="RHEA-COMP:17340"/>
        <dbReference type="ChEBI" id="CHEBI:33019"/>
        <dbReference type="ChEBI" id="CHEBI:61560"/>
        <dbReference type="ChEBI" id="CHEBI:173112"/>
        <dbReference type="EC" id="2.7.7.7"/>
    </reaction>
</comment>
<evidence type="ECO:0000259" key="12">
    <source>
        <dbReference type="Pfam" id="PF14579"/>
    </source>
</evidence>
<dbReference type="RefSeq" id="WP_043778329.1">
    <property type="nucleotide sequence ID" value="NZ_CP021081.1"/>
</dbReference>
<keyword evidence="4" id="KW-0548">Nucleotidyltransferase</keyword>
<proteinExistence type="predicted"/>
<dbReference type="CDD" id="cd04485">
    <property type="entry name" value="DnaE_OBF"/>
    <property type="match status" value="1"/>
</dbReference>
<sequence>MPAPRLTTLLTARSFFSPGAGVCSPAALVREAARRGFTGLGLTDEVSTAGSVELVRAGQATGLHTPVGATLPVVFPIGVFPVTLLAGNRAGFRGVNELLTLALAREERRVTLPELLEHAADVFLLTGGRDGFPAGLLAQKRVSEVLGTLETLRAAFPHRLFVSLFHGGQPGDGRRARQLWLLAREVGVPAVAAPGIAMAHHRQFPLLDALACARLGIDVHTPHAQRPRNDAACLRTPAAWGRVLPYPDALANADRLAAECRVELLGQGFSVPAPHVPAGQSPLAFLRARCEAALPERYPAPEGARRARAQLEKELAVAAELNLAGFFLVAAEVTDFCRGEGILAAGRGSAAGSVLCHLLGITNEEPLRHNLLFERFLHTGLTSMPDVDIDIASHRRREVIAWVEERFRGTGSGEAMVANRITYRLPSAVQDLGRALGVPPELRDRLTRALGRDFRHLAPAQAARAAPAFDEVLGSAPVKGTLLELLALMEDGFVRHLAPHSGGVVLSAQPLTQFSPLVTSSGGIRMLMLNKDDAEDAGLIKLDLLGLRMLAALERAREEVVRLGGPYLDFGEIQNHDDPRVWARLSRGDTLGVFQVESPGQTRLSTQLRARTREQLAHQIALFRPGPIQSNTVHPYVRRARGQERVPDVMEPVRGILAPTHGVILFQEQILRLIHHFAGLPWAEAERFRKALSRHPRGPEREALRQRFMLGAARTHGAFPFESEEVFEWCAAFQGFGFAESHAHAFAFHTYASAWVREHWPAPFLAGVLQEAPGMWPAGTLVQEAARWGVRMLPLDVNRSHVRYRAEARDAVRVPLGAVQGVNEADAQAIVLDRHAHGPYLDLAALHGRVRLKPGTLDALARAGAFDALHARREALYRAGVLEQALRPGEAPLLSPVPDPPPLPPLTDAERLAWDHGTKRLSEGGLHPIGLLRGALNDLGCVPLSRVGHRVQVRTAGLIVARQRPPTARGYAFFVLEDGPHRAQMVISPDLWDAHRQLLRDARALIVDAYAEREGQAVTLRAVRLAALDVPYRVRGYSYG</sequence>
<dbReference type="InterPro" id="IPR004805">
    <property type="entry name" value="DnaE2/DnaE/PolC"/>
</dbReference>
<dbReference type="GO" id="GO:0008408">
    <property type="term" value="F:3'-5' exonuclease activity"/>
    <property type="evidence" value="ECO:0007669"/>
    <property type="project" value="InterPro"/>
</dbReference>
<evidence type="ECO:0000259" key="10">
    <source>
        <dbReference type="Pfam" id="PF02811"/>
    </source>
</evidence>
<evidence type="ECO:0000259" key="11">
    <source>
        <dbReference type="Pfam" id="PF07733"/>
    </source>
</evidence>
<keyword evidence="15" id="KW-1185">Reference proteome</keyword>
<keyword evidence="3" id="KW-0808">Transferase</keyword>
<dbReference type="InterPro" id="IPR040982">
    <property type="entry name" value="DNA_pol3_finger"/>
</dbReference>
<dbReference type="Pfam" id="PF02811">
    <property type="entry name" value="PHP"/>
    <property type="match status" value="1"/>
</dbReference>
<keyword evidence="7" id="KW-0239">DNA-directed DNA polymerase</keyword>
<evidence type="ECO:0000259" key="13">
    <source>
        <dbReference type="Pfam" id="PF17657"/>
    </source>
</evidence>
<evidence type="ECO:0000256" key="9">
    <source>
        <dbReference type="ARBA" id="ARBA00049244"/>
    </source>
</evidence>
<evidence type="ECO:0000256" key="6">
    <source>
        <dbReference type="ARBA" id="ARBA00022763"/>
    </source>
</evidence>
<dbReference type="GO" id="GO:0006260">
    <property type="term" value="P:DNA replication"/>
    <property type="evidence" value="ECO:0007669"/>
    <property type="project" value="UniProtKB-KW"/>
</dbReference>
<evidence type="ECO:0000313" key="15">
    <source>
        <dbReference type="Proteomes" id="UP000259030"/>
    </source>
</evidence>